<keyword evidence="4" id="KW-1185">Reference proteome</keyword>
<evidence type="ECO:0000313" key="4">
    <source>
        <dbReference type="Proteomes" id="UP000501452"/>
    </source>
</evidence>
<dbReference type="PANTHER" id="PTHR43485:SF1">
    <property type="entry name" value="FORMATE HYDROGENLYASE SUBUNIT 5-RELATED"/>
    <property type="match status" value="1"/>
</dbReference>
<dbReference type="Proteomes" id="UP000501452">
    <property type="component" value="Plasmid unnamed1"/>
</dbReference>
<dbReference type="GO" id="GO:0051287">
    <property type="term" value="F:NAD binding"/>
    <property type="evidence" value="ECO:0007669"/>
    <property type="project" value="InterPro"/>
</dbReference>
<keyword evidence="1" id="KW-0560">Oxidoreductase</keyword>
<dbReference type="AlphaFoldDB" id="A0A6G8QG79"/>
<evidence type="ECO:0000256" key="1">
    <source>
        <dbReference type="ARBA" id="ARBA00023002"/>
    </source>
</evidence>
<protein>
    <submittedName>
        <fullName evidence="3">Ni Fe-hydrogenase III large subunit</fullName>
    </submittedName>
</protein>
<dbReference type="GO" id="GO:0016651">
    <property type="term" value="F:oxidoreductase activity, acting on NAD(P)H"/>
    <property type="evidence" value="ECO:0007669"/>
    <property type="project" value="InterPro"/>
</dbReference>
<organism evidence="3 4">
    <name type="scientific">Rubrobacter tropicus</name>
    <dbReference type="NCBI Taxonomy" id="2653851"/>
    <lineage>
        <taxon>Bacteria</taxon>
        <taxon>Bacillati</taxon>
        <taxon>Actinomycetota</taxon>
        <taxon>Rubrobacteria</taxon>
        <taxon>Rubrobacterales</taxon>
        <taxon>Rubrobacteraceae</taxon>
        <taxon>Rubrobacter</taxon>
    </lineage>
</organism>
<dbReference type="InterPro" id="IPR001135">
    <property type="entry name" value="NADH_Q_OxRdtase_suD"/>
</dbReference>
<dbReference type="GO" id="GO:0048038">
    <property type="term" value="F:quinone binding"/>
    <property type="evidence" value="ECO:0007669"/>
    <property type="project" value="InterPro"/>
</dbReference>
<accession>A0A6G8QG79</accession>
<dbReference type="InterPro" id="IPR029014">
    <property type="entry name" value="NiFe-Hase_large"/>
</dbReference>
<dbReference type="KEGG" id="rub:GBA63_22065"/>
<evidence type="ECO:0000313" key="3">
    <source>
        <dbReference type="EMBL" id="QIN85526.1"/>
    </source>
</evidence>
<dbReference type="EMBL" id="CP045120">
    <property type="protein sequence ID" value="QIN85526.1"/>
    <property type="molecule type" value="Genomic_DNA"/>
</dbReference>
<gene>
    <name evidence="3" type="ORF">GBA63_22065</name>
</gene>
<geneLocation type="plasmid" evidence="3 4">
    <name>unnamed1</name>
</geneLocation>
<evidence type="ECO:0000259" key="2">
    <source>
        <dbReference type="Pfam" id="PF00346"/>
    </source>
</evidence>
<reference evidence="3 4" key="1">
    <citation type="submission" date="2019-10" db="EMBL/GenBank/DDBJ databases">
        <title>Rubrobacter sp nov SCSIO 52090 isolated from a deep-sea sediment in the South China Sea.</title>
        <authorList>
            <person name="Chen R.W."/>
        </authorList>
    </citation>
    <scope>NUCLEOTIDE SEQUENCE [LARGE SCALE GENOMIC DNA]</scope>
    <source>
        <strain evidence="3 4">SCSIO 52909</strain>
        <plasmid evidence="3 4">unnamed1</plasmid>
    </source>
</reference>
<feature type="domain" description="NADH-quinone oxidoreductase subunit D" evidence="2">
    <location>
        <begin position="157"/>
        <end position="254"/>
    </location>
</feature>
<dbReference type="PANTHER" id="PTHR43485">
    <property type="entry name" value="HYDROGENASE-4 COMPONENT G"/>
    <property type="match status" value="1"/>
</dbReference>
<name>A0A6G8QG79_9ACTN</name>
<dbReference type="SUPFAM" id="SSF56762">
    <property type="entry name" value="HydB/Nqo4-like"/>
    <property type="match status" value="1"/>
</dbReference>
<keyword evidence="3" id="KW-0614">Plasmid</keyword>
<dbReference type="Gene3D" id="1.10.645.10">
    <property type="entry name" value="Cytochrome-c3 Hydrogenase, chain B"/>
    <property type="match status" value="2"/>
</dbReference>
<dbReference type="InterPro" id="IPR052197">
    <property type="entry name" value="ComplexI_49kDa-like"/>
</dbReference>
<sequence>MVEMTRDLPRGSDGLPMERIEVPFGPLFPGLPGGLRLSLTLDGDAVAEASAAGVEGRPFEGPAEPVGGFADRLSGLDPLSPVAYRVLALRAVEEAAGIPIDEETALGRAGALERERAASHLNWLMGFAHLLGHARLEARAARLQLALLRAQDAAEVARLRDEVGKLARGVERTPLLRRKLRGVGPLPTACATDATAFGPVARAGGRTTDLRAQEAVYPDLLGFEPALRDGDDALSRLLLRVEETRRSLDLVRRANAVSLLPFRPGGAYPDGTGSATVETPRGAATLRVWLEEGAVSRFELDTPSSAHIELAKPVAEGEELADALVGVASLDLSPWGPPPWVPPGAVR</sequence>
<dbReference type="Pfam" id="PF00346">
    <property type="entry name" value="Complex1_49kDa"/>
    <property type="match status" value="1"/>
</dbReference>
<proteinExistence type="predicted"/>